<dbReference type="GO" id="GO:0016887">
    <property type="term" value="F:ATP hydrolysis activity"/>
    <property type="evidence" value="ECO:0007669"/>
    <property type="project" value="InterPro"/>
</dbReference>
<evidence type="ECO:0000256" key="4">
    <source>
        <dbReference type="ARBA" id="ARBA00022475"/>
    </source>
</evidence>
<name>A0A4Y3UJ79_9MICO</name>
<dbReference type="OrthoDB" id="4283894at2"/>
<keyword evidence="7" id="KW-0029">Amino-acid transport</keyword>
<sequence length="262" mass="28263">MATPDPAPATSNITVRRGDPLVVVTDVEKHYGDFHALKDINLTVNRGEVVVVIGPSGSGKSTLCRTINRLETITSGSITIDGKKLPEEGKALAALRADVGMVFQSFNLFSHLTILENVTLGPMKVKKLKKADAEAEAKVLLERVGVAQQASKLPAQLSGGQQQRVAIARALAMKPKVMLFDEPTSALDPEMINEVLDVMVGLAQDGMTMIVVTHEMGFARKAADRVVFMADGQIVEEAAPDDFFTNPKSDRAKDFLSKLITH</sequence>
<accession>A0A4Y3UJ79</accession>
<keyword evidence="3" id="KW-0813">Transport</keyword>
<protein>
    <recommendedName>
        <fullName evidence="9">ABC-type polar-amino-acid transporter</fullName>
        <ecNumber evidence="9">7.4.2.1</ecNumber>
    </recommendedName>
</protein>
<gene>
    <name evidence="12" type="ORF">FHX68_0056</name>
</gene>
<reference evidence="12 13" key="1">
    <citation type="submission" date="2019-06" db="EMBL/GenBank/DDBJ databases">
        <title>Sequencing the genomes of 1000 actinobacteria strains.</title>
        <authorList>
            <person name="Klenk H.-P."/>
        </authorList>
    </citation>
    <scope>NUCLEOTIDE SEQUENCE [LARGE SCALE GENOMIC DNA]</scope>
    <source>
        <strain evidence="12 13">DSM 20427</strain>
    </source>
</reference>
<keyword evidence="4" id="KW-1003">Cell membrane</keyword>
<evidence type="ECO:0000313" key="12">
    <source>
        <dbReference type="EMBL" id="TQM99991.1"/>
    </source>
</evidence>
<dbReference type="InterPro" id="IPR017871">
    <property type="entry name" value="ABC_transporter-like_CS"/>
</dbReference>
<evidence type="ECO:0000256" key="6">
    <source>
        <dbReference type="ARBA" id="ARBA00022840"/>
    </source>
</evidence>
<dbReference type="InterPro" id="IPR050086">
    <property type="entry name" value="MetN_ABC_transporter-like"/>
</dbReference>
<dbReference type="CDD" id="cd03262">
    <property type="entry name" value="ABC_HisP_GlnQ"/>
    <property type="match status" value="1"/>
</dbReference>
<evidence type="ECO:0000256" key="1">
    <source>
        <dbReference type="ARBA" id="ARBA00004202"/>
    </source>
</evidence>
<evidence type="ECO:0000256" key="10">
    <source>
        <dbReference type="ARBA" id="ARBA00047624"/>
    </source>
</evidence>
<dbReference type="SUPFAM" id="SSF52540">
    <property type="entry name" value="P-loop containing nucleoside triphosphate hydrolases"/>
    <property type="match status" value="1"/>
</dbReference>
<comment type="similarity">
    <text evidence="2">Belongs to the ABC transporter superfamily.</text>
</comment>
<dbReference type="FunFam" id="3.40.50.300:FF:000020">
    <property type="entry name" value="Amino acid ABC transporter ATP-binding component"/>
    <property type="match status" value="1"/>
</dbReference>
<dbReference type="SMART" id="SM00382">
    <property type="entry name" value="AAA"/>
    <property type="match status" value="1"/>
</dbReference>
<dbReference type="GO" id="GO:0015426">
    <property type="term" value="F:ATPase-coupled polar amino acid-transporter activity"/>
    <property type="evidence" value="ECO:0007669"/>
    <property type="project" value="UniProtKB-EC"/>
</dbReference>
<comment type="catalytic activity">
    <reaction evidence="10">
        <text>a polar amino acid(out) + ATP + H2O = a polar amino acid(in) + ADP + phosphate + H(+)</text>
        <dbReference type="Rhea" id="RHEA:14673"/>
        <dbReference type="ChEBI" id="CHEBI:15377"/>
        <dbReference type="ChEBI" id="CHEBI:15378"/>
        <dbReference type="ChEBI" id="CHEBI:30616"/>
        <dbReference type="ChEBI" id="CHEBI:43474"/>
        <dbReference type="ChEBI" id="CHEBI:62031"/>
        <dbReference type="ChEBI" id="CHEBI:456216"/>
        <dbReference type="EC" id="7.4.2.1"/>
    </reaction>
    <physiologicalReaction direction="left-to-right" evidence="10">
        <dbReference type="Rhea" id="RHEA:14674"/>
    </physiologicalReaction>
</comment>
<dbReference type="RefSeq" id="WP_141380256.1">
    <property type="nucleotide sequence ID" value="NZ_BJNA01000018.1"/>
</dbReference>
<dbReference type="PIRSF" id="PIRSF039085">
    <property type="entry name" value="ABC_ATPase_HisP"/>
    <property type="match status" value="1"/>
</dbReference>
<dbReference type="EMBL" id="VFPS01000001">
    <property type="protein sequence ID" value="TQM99991.1"/>
    <property type="molecule type" value="Genomic_DNA"/>
</dbReference>
<evidence type="ECO:0000259" key="11">
    <source>
        <dbReference type="PROSITE" id="PS50893"/>
    </source>
</evidence>
<dbReference type="InterPro" id="IPR027417">
    <property type="entry name" value="P-loop_NTPase"/>
</dbReference>
<evidence type="ECO:0000256" key="5">
    <source>
        <dbReference type="ARBA" id="ARBA00022741"/>
    </source>
</evidence>
<keyword evidence="6 12" id="KW-0067">ATP-binding</keyword>
<feature type="domain" description="ABC transporter" evidence="11">
    <location>
        <begin position="22"/>
        <end position="256"/>
    </location>
</feature>
<evidence type="ECO:0000256" key="7">
    <source>
        <dbReference type="ARBA" id="ARBA00022970"/>
    </source>
</evidence>
<keyword evidence="13" id="KW-1185">Reference proteome</keyword>
<evidence type="ECO:0000256" key="2">
    <source>
        <dbReference type="ARBA" id="ARBA00005417"/>
    </source>
</evidence>
<proteinExistence type="inferred from homology"/>
<comment type="subcellular location">
    <subcellularLocation>
        <location evidence="1">Cell membrane</location>
        <topology evidence="1">Peripheral membrane protein</topology>
    </subcellularLocation>
</comment>
<keyword evidence="8" id="KW-0472">Membrane</keyword>
<dbReference type="AlphaFoldDB" id="A0A4Y3UJ79"/>
<evidence type="ECO:0000256" key="9">
    <source>
        <dbReference type="ARBA" id="ARBA00038850"/>
    </source>
</evidence>
<dbReference type="Pfam" id="PF00005">
    <property type="entry name" value="ABC_tran"/>
    <property type="match status" value="1"/>
</dbReference>
<dbReference type="InterPro" id="IPR003593">
    <property type="entry name" value="AAA+_ATPase"/>
</dbReference>
<keyword evidence="5" id="KW-0547">Nucleotide-binding</keyword>
<comment type="caution">
    <text evidence="12">The sequence shown here is derived from an EMBL/GenBank/DDBJ whole genome shotgun (WGS) entry which is preliminary data.</text>
</comment>
<dbReference type="PROSITE" id="PS00211">
    <property type="entry name" value="ABC_TRANSPORTER_1"/>
    <property type="match status" value="1"/>
</dbReference>
<evidence type="ECO:0000256" key="3">
    <source>
        <dbReference type="ARBA" id="ARBA00022448"/>
    </source>
</evidence>
<dbReference type="InterPro" id="IPR003439">
    <property type="entry name" value="ABC_transporter-like_ATP-bd"/>
</dbReference>
<dbReference type="GO" id="GO:0005524">
    <property type="term" value="F:ATP binding"/>
    <property type="evidence" value="ECO:0007669"/>
    <property type="project" value="UniProtKB-KW"/>
</dbReference>
<dbReference type="EC" id="7.4.2.1" evidence="9"/>
<dbReference type="GO" id="GO:0005886">
    <property type="term" value="C:plasma membrane"/>
    <property type="evidence" value="ECO:0007669"/>
    <property type="project" value="UniProtKB-SubCell"/>
</dbReference>
<dbReference type="Gene3D" id="3.40.50.300">
    <property type="entry name" value="P-loop containing nucleotide triphosphate hydrolases"/>
    <property type="match status" value="1"/>
</dbReference>
<dbReference type="PROSITE" id="PS50893">
    <property type="entry name" value="ABC_TRANSPORTER_2"/>
    <property type="match status" value="1"/>
</dbReference>
<evidence type="ECO:0000256" key="8">
    <source>
        <dbReference type="ARBA" id="ARBA00023136"/>
    </source>
</evidence>
<dbReference type="PANTHER" id="PTHR43166:SF9">
    <property type="entry name" value="GLUTAMATE_ASPARTATE IMPORT ATP-BINDING PROTEIN GLTL"/>
    <property type="match status" value="1"/>
</dbReference>
<organism evidence="12 13">
    <name type="scientific">Microbacterium lacticum</name>
    <dbReference type="NCBI Taxonomy" id="33885"/>
    <lineage>
        <taxon>Bacteria</taxon>
        <taxon>Bacillati</taxon>
        <taxon>Actinomycetota</taxon>
        <taxon>Actinomycetes</taxon>
        <taxon>Micrococcales</taxon>
        <taxon>Microbacteriaceae</taxon>
        <taxon>Microbacterium</taxon>
    </lineage>
</organism>
<dbReference type="PANTHER" id="PTHR43166">
    <property type="entry name" value="AMINO ACID IMPORT ATP-BINDING PROTEIN"/>
    <property type="match status" value="1"/>
</dbReference>
<evidence type="ECO:0000313" key="13">
    <source>
        <dbReference type="Proteomes" id="UP000319804"/>
    </source>
</evidence>
<dbReference type="Proteomes" id="UP000319804">
    <property type="component" value="Unassembled WGS sequence"/>
</dbReference>
<dbReference type="InterPro" id="IPR030679">
    <property type="entry name" value="ABC_ATPase_HisP-typ"/>
</dbReference>